<dbReference type="EMBL" id="FONG01000026">
    <property type="protein sequence ID" value="SFF72533.1"/>
    <property type="molecule type" value="Genomic_DNA"/>
</dbReference>
<name>A0A1I2L126_9ACTN</name>
<organism evidence="2 3">
    <name type="scientific">Actinacidiphila alni</name>
    <dbReference type="NCBI Taxonomy" id="380248"/>
    <lineage>
        <taxon>Bacteria</taxon>
        <taxon>Bacillati</taxon>
        <taxon>Actinomycetota</taxon>
        <taxon>Actinomycetes</taxon>
        <taxon>Kitasatosporales</taxon>
        <taxon>Streptomycetaceae</taxon>
        <taxon>Actinacidiphila</taxon>
    </lineage>
</organism>
<dbReference type="PANTHER" id="PTHR46580:SF4">
    <property type="entry name" value="ATP_GTP-BINDING PROTEIN"/>
    <property type="match status" value="1"/>
</dbReference>
<dbReference type="PANTHER" id="PTHR46580">
    <property type="entry name" value="SENSOR KINASE-RELATED"/>
    <property type="match status" value="1"/>
</dbReference>
<proteinExistence type="predicted"/>
<dbReference type="STRING" id="380248.SAMN05216251_12612"/>
<keyword evidence="3" id="KW-1185">Reference proteome</keyword>
<dbReference type="Pfam" id="PF13517">
    <property type="entry name" value="FG-GAP_3"/>
    <property type="match status" value="1"/>
</dbReference>
<evidence type="ECO:0000313" key="3">
    <source>
        <dbReference type="Proteomes" id="UP000199323"/>
    </source>
</evidence>
<sequence length="326" mass="34335">MIRGGFGTFALGDHYVKAQQTRRTGRGIKARSAAVTAGALAMVLGASVAASASGGPSASITDVKPAQQTTAHNLTSFSTNAAQDKVWTFGIDGRDSKGNIYSYDIKANGFGARHLSGYGMGSAKAFFKNNSNDDADVNVYALFGSTLRIFTSSTPDEGKVIGTGWNVYNTFVTPGNLGGAANPDLLARDGSGNLWLYLSYGNGTFTTKRKVGPGWNIYSQIAGRGDLTGDGKPDIVARDGSGVLWLYKGTGNADAPFAKRTKIGPGWNTYNKILGLGDTSEDGRNDLIARDGSGNLWLYKGTGNASGPYASRVKIGPGWNTYNYLF</sequence>
<dbReference type="InterPro" id="IPR013517">
    <property type="entry name" value="FG-GAP"/>
</dbReference>
<protein>
    <submittedName>
        <fullName evidence="2">Repeat domain-containing protein</fullName>
    </submittedName>
</protein>
<keyword evidence="1" id="KW-0732">Signal</keyword>
<dbReference type="InterPro" id="IPR028994">
    <property type="entry name" value="Integrin_alpha_N"/>
</dbReference>
<dbReference type="Proteomes" id="UP000199323">
    <property type="component" value="Unassembled WGS sequence"/>
</dbReference>
<reference evidence="2 3" key="1">
    <citation type="submission" date="2016-10" db="EMBL/GenBank/DDBJ databases">
        <authorList>
            <person name="de Groot N.N."/>
        </authorList>
    </citation>
    <scope>NUCLEOTIDE SEQUENCE [LARGE SCALE GENOMIC DNA]</scope>
    <source>
        <strain evidence="2 3">CGMCC 4.3510</strain>
    </source>
</reference>
<evidence type="ECO:0000313" key="2">
    <source>
        <dbReference type="EMBL" id="SFF72533.1"/>
    </source>
</evidence>
<evidence type="ECO:0000256" key="1">
    <source>
        <dbReference type="ARBA" id="ARBA00022729"/>
    </source>
</evidence>
<dbReference type="Gene3D" id="2.115.10.10">
    <property type="entry name" value="Tachylectin 2"/>
    <property type="match status" value="1"/>
</dbReference>
<dbReference type="AlphaFoldDB" id="A0A1I2L126"/>
<gene>
    <name evidence="2" type="ORF">SAMN05216251_12612</name>
</gene>
<dbReference type="SUPFAM" id="SSF69318">
    <property type="entry name" value="Integrin alpha N-terminal domain"/>
    <property type="match status" value="1"/>
</dbReference>
<accession>A0A1I2L126</accession>